<keyword evidence="1" id="KW-0479">Metal-binding</keyword>
<keyword evidence="1" id="KW-0862">Zinc</keyword>
<evidence type="ECO:0000313" key="5">
    <source>
        <dbReference type="Proteomes" id="UP001362999"/>
    </source>
</evidence>
<accession>A0AAW0C9B1</accession>
<dbReference type="Proteomes" id="UP001362999">
    <property type="component" value="Unassembled WGS sequence"/>
</dbReference>
<feature type="domain" description="GATA-type" evidence="2">
    <location>
        <begin position="8"/>
        <end position="46"/>
    </location>
</feature>
<gene>
    <name evidence="4" type="ORF">R3P38DRAFT_2518817</name>
    <name evidence="3" type="ORF">R3P38DRAFT_2543254</name>
</gene>
<evidence type="ECO:0000259" key="2">
    <source>
        <dbReference type="PROSITE" id="PS50114"/>
    </source>
</evidence>
<dbReference type="PROSITE" id="PS50114">
    <property type="entry name" value="GATA_ZN_FINGER_2"/>
    <property type="match status" value="1"/>
</dbReference>
<dbReference type="EMBL" id="JAWWNJ010000053">
    <property type="protein sequence ID" value="KAK7015612.1"/>
    <property type="molecule type" value="Genomic_DNA"/>
</dbReference>
<keyword evidence="1" id="KW-0863">Zinc-finger</keyword>
<organism evidence="4 5">
    <name type="scientific">Favolaschia claudopus</name>
    <dbReference type="NCBI Taxonomy" id="2862362"/>
    <lineage>
        <taxon>Eukaryota</taxon>
        <taxon>Fungi</taxon>
        <taxon>Dikarya</taxon>
        <taxon>Basidiomycota</taxon>
        <taxon>Agaricomycotina</taxon>
        <taxon>Agaricomycetes</taxon>
        <taxon>Agaricomycetidae</taxon>
        <taxon>Agaricales</taxon>
        <taxon>Marasmiineae</taxon>
        <taxon>Mycenaceae</taxon>
        <taxon>Favolaschia</taxon>
    </lineage>
</organism>
<sequence>LTHVSFSRCFNCHTTEPPSWRRSTLNPGKIVCNKCGLYERTHLRARWVSSLSRNIIIIDNDMTRALQTPPLRRTPRREQSAQRQERLRRLCIPRGSPATTTTIRSWAAAPPAACR</sequence>
<dbReference type="GO" id="GO:0008270">
    <property type="term" value="F:zinc ion binding"/>
    <property type="evidence" value="ECO:0007669"/>
    <property type="project" value="UniProtKB-KW"/>
</dbReference>
<dbReference type="Pfam" id="PF00320">
    <property type="entry name" value="GATA"/>
    <property type="match status" value="1"/>
</dbReference>
<dbReference type="GO" id="GO:0043565">
    <property type="term" value="F:sequence-specific DNA binding"/>
    <property type="evidence" value="ECO:0007669"/>
    <property type="project" value="InterPro"/>
</dbReference>
<evidence type="ECO:0000256" key="1">
    <source>
        <dbReference type="PROSITE-ProRule" id="PRU00094"/>
    </source>
</evidence>
<dbReference type="InterPro" id="IPR000679">
    <property type="entry name" value="Znf_GATA"/>
</dbReference>
<reference evidence="4 5" key="1">
    <citation type="journal article" date="2024" name="J Genomics">
        <title>Draft genome sequencing and assembly of Favolaschia claudopus CIRM-BRFM 2984 isolated from oak limbs.</title>
        <authorList>
            <person name="Navarro D."/>
            <person name="Drula E."/>
            <person name="Chaduli D."/>
            <person name="Cazenave R."/>
            <person name="Ahrendt S."/>
            <person name="Wang J."/>
            <person name="Lipzen A."/>
            <person name="Daum C."/>
            <person name="Barry K."/>
            <person name="Grigoriev I.V."/>
            <person name="Favel A."/>
            <person name="Rosso M.N."/>
            <person name="Martin F."/>
        </authorList>
    </citation>
    <scope>NUCLEOTIDE SEQUENCE [LARGE SCALE GENOMIC DNA]</scope>
    <source>
        <strain evidence="4 5">CIRM-BRFM 2984</strain>
    </source>
</reference>
<dbReference type="SUPFAM" id="SSF57716">
    <property type="entry name" value="Glucocorticoid receptor-like (DNA-binding domain)"/>
    <property type="match status" value="1"/>
</dbReference>
<evidence type="ECO:0000313" key="4">
    <source>
        <dbReference type="EMBL" id="KAK7035047.1"/>
    </source>
</evidence>
<dbReference type="Gene3D" id="3.30.50.10">
    <property type="entry name" value="Erythroid Transcription Factor GATA-1, subunit A"/>
    <property type="match status" value="1"/>
</dbReference>
<keyword evidence="5" id="KW-1185">Reference proteome</keyword>
<comment type="caution">
    <text evidence="4">The sequence shown here is derived from an EMBL/GenBank/DDBJ whole genome shotgun (WGS) entry which is preliminary data.</text>
</comment>
<proteinExistence type="predicted"/>
<dbReference type="AlphaFoldDB" id="A0AAW0C9B1"/>
<dbReference type="EMBL" id="JAWWNJ010000020">
    <property type="protein sequence ID" value="KAK7035047.1"/>
    <property type="molecule type" value="Genomic_DNA"/>
</dbReference>
<name>A0AAW0C9B1_9AGAR</name>
<feature type="non-terminal residue" evidence="4">
    <location>
        <position position="1"/>
    </location>
</feature>
<dbReference type="GO" id="GO:0006355">
    <property type="term" value="P:regulation of DNA-templated transcription"/>
    <property type="evidence" value="ECO:0007669"/>
    <property type="project" value="InterPro"/>
</dbReference>
<dbReference type="CDD" id="cd00202">
    <property type="entry name" value="ZnF_GATA"/>
    <property type="match status" value="1"/>
</dbReference>
<dbReference type="SMART" id="SM00401">
    <property type="entry name" value="ZnF_GATA"/>
    <property type="match status" value="1"/>
</dbReference>
<dbReference type="InterPro" id="IPR013088">
    <property type="entry name" value="Znf_NHR/GATA"/>
</dbReference>
<evidence type="ECO:0000313" key="3">
    <source>
        <dbReference type="EMBL" id="KAK7015612.1"/>
    </source>
</evidence>
<protein>
    <recommendedName>
        <fullName evidence="2">GATA-type domain-containing protein</fullName>
    </recommendedName>
</protein>